<gene>
    <name evidence="1" type="ORF">Vadar_024775</name>
</gene>
<dbReference type="Proteomes" id="UP000828048">
    <property type="component" value="Chromosome 10"/>
</dbReference>
<sequence>MDESGELKLQYGHRCGRCKLQIVEVLNEGIDWTSGQNASWQHDVQPFELLKVVLHGNAVFEAADDVFLVGSTSTNYRALVVYRAGERNMNRR</sequence>
<reference evidence="1 2" key="1">
    <citation type="journal article" date="2021" name="Hortic Res">
        <title>High-quality reference genome and annotation aids understanding of berry development for evergreen blueberry (Vaccinium darrowii).</title>
        <authorList>
            <person name="Yu J."/>
            <person name="Hulse-Kemp A.M."/>
            <person name="Babiker E."/>
            <person name="Staton M."/>
        </authorList>
    </citation>
    <scope>NUCLEOTIDE SEQUENCE [LARGE SCALE GENOMIC DNA]</scope>
    <source>
        <strain evidence="2">cv. NJ 8807/NJ 8810</strain>
        <tissue evidence="1">Young leaf</tissue>
    </source>
</reference>
<dbReference type="EMBL" id="CM037160">
    <property type="protein sequence ID" value="KAH7841035.1"/>
    <property type="molecule type" value="Genomic_DNA"/>
</dbReference>
<organism evidence="1 2">
    <name type="scientific">Vaccinium darrowii</name>
    <dbReference type="NCBI Taxonomy" id="229202"/>
    <lineage>
        <taxon>Eukaryota</taxon>
        <taxon>Viridiplantae</taxon>
        <taxon>Streptophyta</taxon>
        <taxon>Embryophyta</taxon>
        <taxon>Tracheophyta</taxon>
        <taxon>Spermatophyta</taxon>
        <taxon>Magnoliopsida</taxon>
        <taxon>eudicotyledons</taxon>
        <taxon>Gunneridae</taxon>
        <taxon>Pentapetalae</taxon>
        <taxon>asterids</taxon>
        <taxon>Ericales</taxon>
        <taxon>Ericaceae</taxon>
        <taxon>Vaccinioideae</taxon>
        <taxon>Vaccinieae</taxon>
        <taxon>Vaccinium</taxon>
    </lineage>
</organism>
<name>A0ACB7XJQ5_9ERIC</name>
<comment type="caution">
    <text evidence="1">The sequence shown here is derived from an EMBL/GenBank/DDBJ whole genome shotgun (WGS) entry which is preliminary data.</text>
</comment>
<evidence type="ECO:0000313" key="1">
    <source>
        <dbReference type="EMBL" id="KAH7841035.1"/>
    </source>
</evidence>
<evidence type="ECO:0000313" key="2">
    <source>
        <dbReference type="Proteomes" id="UP000828048"/>
    </source>
</evidence>
<proteinExistence type="predicted"/>
<protein>
    <submittedName>
        <fullName evidence="1">Uncharacterized protein</fullName>
    </submittedName>
</protein>
<accession>A0ACB7XJQ5</accession>
<keyword evidence="2" id="KW-1185">Reference proteome</keyword>